<protein>
    <submittedName>
        <fullName evidence="2">Uncharacterized protein</fullName>
    </submittedName>
</protein>
<proteinExistence type="predicted"/>
<dbReference type="AlphaFoldDB" id="A0A2A2KH57"/>
<feature type="region of interest" description="Disordered" evidence="1">
    <location>
        <begin position="111"/>
        <end position="136"/>
    </location>
</feature>
<evidence type="ECO:0000256" key="1">
    <source>
        <dbReference type="SAM" id="MobiDB-lite"/>
    </source>
</evidence>
<comment type="caution">
    <text evidence="2">The sequence shown here is derived from an EMBL/GenBank/DDBJ whole genome shotgun (WGS) entry which is preliminary data.</text>
</comment>
<evidence type="ECO:0000313" key="3">
    <source>
        <dbReference type="Proteomes" id="UP000218231"/>
    </source>
</evidence>
<accession>A0A2A2KH57</accession>
<feature type="compositionally biased region" description="Basic and acidic residues" evidence="1">
    <location>
        <begin position="118"/>
        <end position="127"/>
    </location>
</feature>
<evidence type="ECO:0000313" key="2">
    <source>
        <dbReference type="EMBL" id="PAV73366.1"/>
    </source>
</evidence>
<name>A0A2A2KH57_9BILA</name>
<sequence length="136" mass="14075">MLLGNPANTNGKVQIVGAQIQGMVAEVCLDLALRISLRECGNGRHHDTDAVIERGGQALLEDQCTAVIELLTRLGGADFPRAANQQCGATVAFQSRHLLADHGLGDAEALGSGGEGAGFDHRGEVRKPVQAGSAGH</sequence>
<dbReference type="Proteomes" id="UP000218231">
    <property type="component" value="Unassembled WGS sequence"/>
</dbReference>
<gene>
    <name evidence="2" type="ORF">WR25_26587</name>
</gene>
<reference evidence="2 3" key="1">
    <citation type="journal article" date="2017" name="Curr. Biol.">
        <title>Genome architecture and evolution of a unichromosomal asexual nematode.</title>
        <authorList>
            <person name="Fradin H."/>
            <person name="Zegar C."/>
            <person name="Gutwein M."/>
            <person name="Lucas J."/>
            <person name="Kovtun M."/>
            <person name="Corcoran D."/>
            <person name="Baugh L.R."/>
            <person name="Kiontke K."/>
            <person name="Gunsalus K."/>
            <person name="Fitch D.H."/>
            <person name="Piano F."/>
        </authorList>
    </citation>
    <scope>NUCLEOTIDE SEQUENCE [LARGE SCALE GENOMIC DNA]</scope>
    <source>
        <strain evidence="2">PF1309</strain>
    </source>
</reference>
<dbReference type="EMBL" id="LIAE01008619">
    <property type="protein sequence ID" value="PAV73366.1"/>
    <property type="molecule type" value="Genomic_DNA"/>
</dbReference>
<organism evidence="2 3">
    <name type="scientific">Diploscapter pachys</name>
    <dbReference type="NCBI Taxonomy" id="2018661"/>
    <lineage>
        <taxon>Eukaryota</taxon>
        <taxon>Metazoa</taxon>
        <taxon>Ecdysozoa</taxon>
        <taxon>Nematoda</taxon>
        <taxon>Chromadorea</taxon>
        <taxon>Rhabditida</taxon>
        <taxon>Rhabditina</taxon>
        <taxon>Rhabditomorpha</taxon>
        <taxon>Rhabditoidea</taxon>
        <taxon>Rhabditidae</taxon>
        <taxon>Diploscapter</taxon>
    </lineage>
</organism>
<keyword evidence="3" id="KW-1185">Reference proteome</keyword>